<evidence type="ECO:0008006" key="4">
    <source>
        <dbReference type="Google" id="ProtNLM"/>
    </source>
</evidence>
<name>A0A7X1B5A2_9BACT</name>
<keyword evidence="1" id="KW-1133">Transmembrane helix</keyword>
<dbReference type="AlphaFoldDB" id="A0A7X1B5A2"/>
<evidence type="ECO:0000256" key="1">
    <source>
        <dbReference type="SAM" id="Phobius"/>
    </source>
</evidence>
<keyword evidence="1" id="KW-0472">Membrane</keyword>
<dbReference type="EMBL" id="JACHVC010000006">
    <property type="protein sequence ID" value="MBC2605649.1"/>
    <property type="molecule type" value="Genomic_DNA"/>
</dbReference>
<dbReference type="RefSeq" id="WP_185659517.1">
    <property type="nucleotide sequence ID" value="NZ_CAWPOO010000006.1"/>
</dbReference>
<gene>
    <name evidence="2" type="ORF">H5P27_06295</name>
</gene>
<reference evidence="2 3" key="1">
    <citation type="submission" date="2020-07" db="EMBL/GenBank/DDBJ databases">
        <authorList>
            <person name="Feng X."/>
        </authorList>
    </citation>
    <scope>NUCLEOTIDE SEQUENCE [LARGE SCALE GENOMIC DNA]</scope>
    <source>
        <strain evidence="2 3">JCM23202</strain>
    </source>
</reference>
<sequence length="584" mass="64774">MHSLFMRKKLIIGGAAITLAAAVCVFLYSYIIGFERDSLARKLPEDTSAYLSIRHIRKAAIAFATDDRLKSMSNVAQAIALSVGDSSSSSLPNWTSEIQVDPKLLAKLGLHFKSQIAIAIPSPEGNDIALLGQFSGSQESLYETLIEIAKQASSKSIQFEWSESAFGNIRYQELNITPSLDYSLSVFPTICCTVFEDVFYLTYSSDGLEKLLQHAQSKESPNLEERLTRHKVAQHIIDPDVIAYANLEPAVTLATTQIQNRLLQRGGLYSAFDASSFIETLGLNGLQSALLAFELTGDQALYSGVKYNAPNPLIGTANPPHLANLSDLPVELSLVNQGELSVNVGELLILVQNAFLKAAPIANFPYIAFNAKVYSETRKNFVQLLESSFEKKLRTLQTLDIGTARDRDGNIVENLLYDVAFRVPFETDSELGKVLRNRFPTLTKSNPRLIYQEGDTLYIDSDYDSSVTGGRFAIRVEDQYLTFGYGTLKSFYLIQKPASSYLISQPDPTPNSELIGNGRFSAQNMAYTLNRCAPVFYQQLNPGKRLPAELELFDWSSLNSLNQERSSRVYNDADGELYRVSKAQ</sequence>
<organism evidence="2 3">
    <name type="scientific">Pelagicoccus albus</name>
    <dbReference type="NCBI Taxonomy" id="415222"/>
    <lineage>
        <taxon>Bacteria</taxon>
        <taxon>Pseudomonadati</taxon>
        <taxon>Verrucomicrobiota</taxon>
        <taxon>Opitutia</taxon>
        <taxon>Puniceicoccales</taxon>
        <taxon>Pelagicoccaceae</taxon>
        <taxon>Pelagicoccus</taxon>
    </lineage>
</organism>
<keyword evidence="1" id="KW-0812">Transmembrane</keyword>
<protein>
    <recommendedName>
        <fullName evidence="4">DUF3352 domain-containing protein</fullName>
    </recommendedName>
</protein>
<proteinExistence type="predicted"/>
<feature type="transmembrane region" description="Helical" evidence="1">
    <location>
        <begin position="12"/>
        <end position="31"/>
    </location>
</feature>
<accession>A0A7X1B5A2</accession>
<dbReference type="Proteomes" id="UP000526501">
    <property type="component" value="Unassembled WGS sequence"/>
</dbReference>
<comment type="caution">
    <text evidence="2">The sequence shown here is derived from an EMBL/GenBank/DDBJ whole genome shotgun (WGS) entry which is preliminary data.</text>
</comment>
<keyword evidence="3" id="KW-1185">Reference proteome</keyword>
<evidence type="ECO:0000313" key="3">
    <source>
        <dbReference type="Proteomes" id="UP000526501"/>
    </source>
</evidence>
<evidence type="ECO:0000313" key="2">
    <source>
        <dbReference type="EMBL" id="MBC2605649.1"/>
    </source>
</evidence>